<evidence type="ECO:0000313" key="2">
    <source>
        <dbReference type="EMBL" id="DAG04010.1"/>
    </source>
</evidence>
<organism evidence="2">
    <name type="scientific">Myoviridae sp. ctbEa13</name>
    <dbReference type="NCBI Taxonomy" id="2825136"/>
    <lineage>
        <taxon>Viruses</taxon>
        <taxon>Duplodnaviria</taxon>
        <taxon>Heunggongvirae</taxon>
        <taxon>Uroviricota</taxon>
        <taxon>Caudoviricetes</taxon>
    </lineage>
</organism>
<protein>
    <submittedName>
        <fullName evidence="2">Baseplate J like protein</fullName>
    </submittedName>
</protein>
<dbReference type="EMBL" id="BK016237">
    <property type="protein sequence ID" value="DAG04010.1"/>
    <property type="molecule type" value="Genomic_DNA"/>
</dbReference>
<proteinExistence type="predicted"/>
<name>A0A8S5VB56_9CAUD</name>
<evidence type="ECO:0000256" key="1">
    <source>
        <dbReference type="SAM" id="MobiDB-lite"/>
    </source>
</evidence>
<sequence length="423" mass="46019">MFTNTDVDISEFIKITSAGVQIANFPQIRSALIERYKSVYGIDIDLSTASADGIFINDLALIINNLCMSIQTFYGNMDVDNASGVYLDALCKLANVTRKPATKSNASLQLINKGDAVYELTKGTIFVDKAGTEWTYNGSTITLPANQTEATTITVECSITGPVKAEAGWIDQTLLVSNIEVSQPISANIGSEEESDNDLRDRRNQSAGAQGTTVLDSLIGSLLQISGIDDVLIYNAAGTAKKAADNTSISAHSIYVILRQQAGVTIDESIIGKIIYEKLTPGISTTSTAVTTDAHSYKYVPEVFGSKVTTFDQFVYWKTSKPIHNSITIEIIPLDYFSTDELPTVFENICSYLNGLPLSTQIDEQQLLIQAVYADPQFKSKATYTVKEVVATNVSNPDTYFDYKADKCSYEKSGNNYILTIGG</sequence>
<reference evidence="2" key="1">
    <citation type="journal article" date="2021" name="Proc. Natl. Acad. Sci. U.S.A.">
        <title>A Catalog of Tens of Thousands of Viruses from Human Metagenomes Reveals Hidden Associations with Chronic Diseases.</title>
        <authorList>
            <person name="Tisza M.J."/>
            <person name="Buck C.B."/>
        </authorList>
    </citation>
    <scope>NUCLEOTIDE SEQUENCE</scope>
    <source>
        <strain evidence="2">CtbEa13</strain>
    </source>
</reference>
<accession>A0A8S5VB56</accession>
<feature type="region of interest" description="Disordered" evidence="1">
    <location>
        <begin position="187"/>
        <end position="208"/>
    </location>
</feature>